<feature type="non-terminal residue" evidence="1">
    <location>
        <position position="67"/>
    </location>
</feature>
<gene>
    <name evidence="1" type="ORF">OLEA9_A091903</name>
</gene>
<dbReference type="Proteomes" id="UP000594638">
    <property type="component" value="Unassembled WGS sequence"/>
</dbReference>
<keyword evidence="2" id="KW-1185">Reference proteome</keyword>
<evidence type="ECO:0000313" key="1">
    <source>
        <dbReference type="EMBL" id="CAA3015368.1"/>
    </source>
</evidence>
<reference evidence="1 2" key="1">
    <citation type="submission" date="2019-12" db="EMBL/GenBank/DDBJ databases">
        <authorList>
            <person name="Alioto T."/>
            <person name="Alioto T."/>
            <person name="Gomez Garrido J."/>
        </authorList>
    </citation>
    <scope>NUCLEOTIDE SEQUENCE [LARGE SCALE GENOMIC DNA]</scope>
</reference>
<evidence type="ECO:0000313" key="2">
    <source>
        <dbReference type="Proteomes" id="UP000594638"/>
    </source>
</evidence>
<proteinExistence type="predicted"/>
<dbReference type="EMBL" id="CACTIH010007546">
    <property type="protein sequence ID" value="CAA3015368.1"/>
    <property type="molecule type" value="Genomic_DNA"/>
</dbReference>
<protein>
    <submittedName>
        <fullName evidence="1">Uncharacterized protein</fullName>
    </submittedName>
</protein>
<name>A0A8S0U8T6_OLEEU</name>
<organism evidence="1 2">
    <name type="scientific">Olea europaea subsp. europaea</name>
    <dbReference type="NCBI Taxonomy" id="158383"/>
    <lineage>
        <taxon>Eukaryota</taxon>
        <taxon>Viridiplantae</taxon>
        <taxon>Streptophyta</taxon>
        <taxon>Embryophyta</taxon>
        <taxon>Tracheophyta</taxon>
        <taxon>Spermatophyta</taxon>
        <taxon>Magnoliopsida</taxon>
        <taxon>eudicotyledons</taxon>
        <taxon>Gunneridae</taxon>
        <taxon>Pentapetalae</taxon>
        <taxon>asterids</taxon>
        <taxon>lamiids</taxon>
        <taxon>Lamiales</taxon>
        <taxon>Oleaceae</taxon>
        <taxon>Oleeae</taxon>
        <taxon>Olea</taxon>
    </lineage>
</organism>
<sequence>MEPCISLFSRNEAKAPPANVFFGARAVNEQLTIREYATHEMVSSSRDLFENLTIFHNPIRPQTLSFG</sequence>
<comment type="caution">
    <text evidence="1">The sequence shown here is derived from an EMBL/GenBank/DDBJ whole genome shotgun (WGS) entry which is preliminary data.</text>
</comment>
<accession>A0A8S0U8T6</accession>
<dbReference type="AlphaFoldDB" id="A0A8S0U8T6"/>